<dbReference type="AlphaFoldDB" id="A0A922L810"/>
<evidence type="ECO:0000256" key="3">
    <source>
        <dbReference type="ARBA" id="ARBA00022833"/>
    </source>
</evidence>
<keyword evidence="3" id="KW-0862">Zinc</keyword>
<comment type="caution">
    <text evidence="5">The sequence shown here is derived from an EMBL/GenBank/DDBJ whole genome shotgun (WGS) entry which is preliminary data.</text>
</comment>
<evidence type="ECO:0000259" key="4">
    <source>
        <dbReference type="PROSITE" id="PS51800"/>
    </source>
</evidence>
<dbReference type="PROSITE" id="PS51800">
    <property type="entry name" value="ZF_CHHC_U11_48K"/>
    <property type="match status" value="1"/>
</dbReference>
<reference evidence="5" key="1">
    <citation type="submission" date="2013-05" db="EMBL/GenBank/DDBJ databases">
        <authorList>
            <person name="Yim A.K.Y."/>
            <person name="Chan T.F."/>
            <person name="Ji K.M."/>
            <person name="Liu X.Y."/>
            <person name="Zhou J.W."/>
            <person name="Li R.Q."/>
            <person name="Yang K.Y."/>
            <person name="Li J."/>
            <person name="Li M."/>
            <person name="Law P.T.W."/>
            <person name="Wu Y.L."/>
            <person name="Cai Z.L."/>
            <person name="Qin H."/>
            <person name="Bao Y."/>
            <person name="Leung R.K.K."/>
            <person name="Ng P.K.S."/>
            <person name="Zou J."/>
            <person name="Zhong X.J."/>
            <person name="Ran P.X."/>
            <person name="Zhong N.S."/>
            <person name="Liu Z.G."/>
            <person name="Tsui S.K.W."/>
        </authorList>
    </citation>
    <scope>NUCLEOTIDE SEQUENCE</scope>
    <source>
        <strain evidence="5">Derf</strain>
        <tissue evidence="5">Whole organism</tissue>
    </source>
</reference>
<dbReference type="GO" id="GO:0008270">
    <property type="term" value="F:zinc ion binding"/>
    <property type="evidence" value="ECO:0007669"/>
    <property type="project" value="UniProtKB-KW"/>
</dbReference>
<sequence length="191" mass="22575">MHFVFISKKIIYIVSPSIGHIDMFVVFPGFSFTVKNEQVESNIKLTNCDDENMATSCCHSKYLICPINSNHKVNSKRYDDHLLRCRLMNLEKLDTTSQNESEISIYSNYEDRSSSLIGEQNDHSDLTHQSSFTINHDLKSGEPTISIDWKRLEQVDRFQYIPYNILMMMTIDQRKRYKDCLFNYTKQHYLY</sequence>
<protein>
    <recommendedName>
        <fullName evidence="4">CHHC U11-48K-type domain-containing protein</fullName>
    </recommendedName>
</protein>
<accession>A0A922L810</accession>
<evidence type="ECO:0000313" key="6">
    <source>
        <dbReference type="Proteomes" id="UP000790347"/>
    </source>
</evidence>
<evidence type="ECO:0000256" key="2">
    <source>
        <dbReference type="ARBA" id="ARBA00022771"/>
    </source>
</evidence>
<organism evidence="5 6">
    <name type="scientific">Dermatophagoides farinae</name>
    <name type="common">American house dust mite</name>
    <dbReference type="NCBI Taxonomy" id="6954"/>
    <lineage>
        <taxon>Eukaryota</taxon>
        <taxon>Metazoa</taxon>
        <taxon>Ecdysozoa</taxon>
        <taxon>Arthropoda</taxon>
        <taxon>Chelicerata</taxon>
        <taxon>Arachnida</taxon>
        <taxon>Acari</taxon>
        <taxon>Acariformes</taxon>
        <taxon>Sarcoptiformes</taxon>
        <taxon>Astigmata</taxon>
        <taxon>Psoroptidia</taxon>
        <taxon>Analgoidea</taxon>
        <taxon>Pyroglyphidae</taxon>
        <taxon>Dermatophagoidinae</taxon>
        <taxon>Dermatophagoides</taxon>
    </lineage>
</organism>
<keyword evidence="2" id="KW-0863">Zinc-finger</keyword>
<feature type="domain" description="CHHC U11-48K-type" evidence="4">
    <location>
        <begin position="62"/>
        <end position="89"/>
    </location>
</feature>
<gene>
    <name evidence="5" type="ORF">DERF_000770</name>
</gene>
<name>A0A922L810_DERFA</name>
<keyword evidence="1" id="KW-0479">Metal-binding</keyword>
<reference evidence="5" key="2">
    <citation type="journal article" date="2022" name="Res Sq">
        <title>Comparative Genomics Reveals Insights into the Divergent Evolution of Astigmatic Mites and Household Pest Adaptations.</title>
        <authorList>
            <person name="Xiong Q."/>
            <person name="Wan A.T.-Y."/>
            <person name="Liu X.-Y."/>
            <person name="Fung C.S.-H."/>
            <person name="Xiao X."/>
            <person name="Malainual N."/>
            <person name="Hou J."/>
            <person name="Wang L."/>
            <person name="Wang M."/>
            <person name="Yang K."/>
            <person name="Cui Y."/>
            <person name="Leung E."/>
            <person name="Nong W."/>
            <person name="Shin S.-K."/>
            <person name="Au S."/>
            <person name="Jeong K.Y."/>
            <person name="Chew F.T."/>
            <person name="Hui J."/>
            <person name="Leung T.F."/>
            <person name="Tungtrongchitr A."/>
            <person name="Zhong N."/>
            <person name="Liu Z."/>
            <person name="Tsui S."/>
        </authorList>
    </citation>
    <scope>NUCLEOTIDE SEQUENCE</scope>
    <source>
        <strain evidence="5">Derf</strain>
        <tissue evidence="5">Whole organism</tissue>
    </source>
</reference>
<dbReference type="Pfam" id="PF05253">
    <property type="entry name" value="zf-U11-48K"/>
    <property type="match status" value="1"/>
</dbReference>
<evidence type="ECO:0000313" key="5">
    <source>
        <dbReference type="EMBL" id="KAH9526706.1"/>
    </source>
</evidence>
<evidence type="ECO:0000256" key="1">
    <source>
        <dbReference type="ARBA" id="ARBA00022723"/>
    </source>
</evidence>
<dbReference type="EMBL" id="ASGP02000001">
    <property type="protein sequence ID" value="KAH9526706.1"/>
    <property type="molecule type" value="Genomic_DNA"/>
</dbReference>
<keyword evidence="6" id="KW-1185">Reference proteome</keyword>
<dbReference type="InterPro" id="IPR022776">
    <property type="entry name" value="TRM13/UPF0224_CHHC_Znf_dom"/>
</dbReference>
<proteinExistence type="predicted"/>
<dbReference type="Proteomes" id="UP000790347">
    <property type="component" value="Unassembled WGS sequence"/>
</dbReference>